<sequence length="870" mass="99554">MPPKSKNDRNKPPLKDSKKTDANTDAQRRDASDQIQGQGNGRSSTDNKRGLVAMGFTSGREGDRSAPKDLSDAEDYTSIAGEVSGRAANAEGSPKPNTFEPKPLPTDIKPKEDNSTQLGSTLEPGGNAKGNTSRVASTERKTGSRSTSRSTNQSRDSDRAERSASEKRAQRKSYMQPTAAANRRAGLEVPEDKRKRQSVYGKPTGGADQRPRKNSPLNVHQKLPRAGSAGSNHGEIEGSPRRIPHDEESRGRDHKRSETPDDRLTGSLGGESRSRSRGRSVTPREAKPQEAEPREAQPQDVETAVQEKHSYNLSPDELEEMLDAQIVLEEENAKLRDDKTRLEKENAKLSDGLLRLQKQREKDKIDAAKRPLKDAKRILELEEELESKCKEIQKLGDKLKLLPHFPGDQLLAMFENRDENEELIAAKKDAEQAKLAVQKTRQDLANAIHRIEANDHYASAMRGLLEDVVALGKVDMNSENNIARSDVLLSEQLVHEPDEVSMLRIAFSKILEAQENKALGVQDHVSTANAIKRLTRDLEDVEELVEKSIKKTVTRSGPLLPKGQDEPREVAVLRTYITDILDLLHQEVLSRESKLREQEETHSHQIIELEQRFYSVKTREQEAWRLYKDMSKKADHCKKEHQDLQSRTTEPDGPERQWEIDGLKSRLDRETAGHSLTRTERDRYKSKAEEWRQKLRDAEERFEATEQELKKQISDLNRQKLDILEGHNTHLQGFSEDSPSETEDMKREIERLQQEITRLRTKRDKEIADFHRVREAMEHTGLPRYEPASGNVRKGRKMPRFESPRETEWRQTQLDMRKDEQAEKRRQVRAFEEGIEALRRQKLSWRYPPDAETWDEYTGMHLRQRWITVC</sequence>
<keyword evidence="4" id="KW-1185">Reference proteome</keyword>
<feature type="compositionally biased region" description="Basic and acidic residues" evidence="2">
    <location>
        <begin position="282"/>
        <end position="297"/>
    </location>
</feature>
<feature type="compositionally biased region" description="Basic and acidic residues" evidence="2">
    <location>
        <begin position="234"/>
        <end position="264"/>
    </location>
</feature>
<feature type="compositionally biased region" description="Basic and acidic residues" evidence="2">
    <location>
        <begin position="60"/>
        <end position="71"/>
    </location>
</feature>
<feature type="coiled-coil region" evidence="1">
    <location>
        <begin position="681"/>
        <end position="769"/>
    </location>
</feature>
<keyword evidence="1" id="KW-0175">Coiled coil</keyword>
<feature type="compositionally biased region" description="Basic and acidic residues" evidence="2">
    <location>
        <begin position="799"/>
        <end position="822"/>
    </location>
</feature>
<dbReference type="AlphaFoldDB" id="A0A6A6VC84"/>
<reference evidence="3" key="1">
    <citation type="journal article" date="2020" name="Stud. Mycol.">
        <title>101 Dothideomycetes genomes: a test case for predicting lifestyles and emergence of pathogens.</title>
        <authorList>
            <person name="Haridas S."/>
            <person name="Albert R."/>
            <person name="Binder M."/>
            <person name="Bloem J."/>
            <person name="Labutti K."/>
            <person name="Salamov A."/>
            <person name="Andreopoulos B."/>
            <person name="Baker S."/>
            <person name="Barry K."/>
            <person name="Bills G."/>
            <person name="Bluhm B."/>
            <person name="Cannon C."/>
            <person name="Castanera R."/>
            <person name="Culley D."/>
            <person name="Daum C."/>
            <person name="Ezra D."/>
            <person name="Gonzalez J."/>
            <person name="Henrissat B."/>
            <person name="Kuo A."/>
            <person name="Liang C."/>
            <person name="Lipzen A."/>
            <person name="Lutzoni F."/>
            <person name="Magnuson J."/>
            <person name="Mondo S."/>
            <person name="Nolan M."/>
            <person name="Ohm R."/>
            <person name="Pangilinan J."/>
            <person name="Park H.-J."/>
            <person name="Ramirez L."/>
            <person name="Alfaro M."/>
            <person name="Sun H."/>
            <person name="Tritt A."/>
            <person name="Yoshinaga Y."/>
            <person name="Zwiers L.-H."/>
            <person name="Turgeon B."/>
            <person name="Goodwin S."/>
            <person name="Spatafora J."/>
            <person name="Crous P."/>
            <person name="Grigoriev I."/>
        </authorList>
    </citation>
    <scope>NUCLEOTIDE SEQUENCE</scope>
    <source>
        <strain evidence="3">CBS 119925</strain>
    </source>
</reference>
<dbReference type="EMBL" id="MU006573">
    <property type="protein sequence ID" value="KAF2747329.1"/>
    <property type="molecule type" value="Genomic_DNA"/>
</dbReference>
<evidence type="ECO:0000256" key="2">
    <source>
        <dbReference type="SAM" id="MobiDB-lite"/>
    </source>
</evidence>
<accession>A0A6A6VC84</accession>
<feature type="compositionally biased region" description="Low complexity" evidence="2">
    <location>
        <begin position="144"/>
        <end position="154"/>
    </location>
</feature>
<feature type="compositionally biased region" description="Basic and acidic residues" evidence="2">
    <location>
        <begin position="155"/>
        <end position="168"/>
    </location>
</feature>
<organism evidence="3 4">
    <name type="scientific">Sporormia fimetaria CBS 119925</name>
    <dbReference type="NCBI Taxonomy" id="1340428"/>
    <lineage>
        <taxon>Eukaryota</taxon>
        <taxon>Fungi</taxon>
        <taxon>Dikarya</taxon>
        <taxon>Ascomycota</taxon>
        <taxon>Pezizomycotina</taxon>
        <taxon>Dothideomycetes</taxon>
        <taxon>Pleosporomycetidae</taxon>
        <taxon>Pleosporales</taxon>
        <taxon>Sporormiaceae</taxon>
        <taxon>Sporormia</taxon>
    </lineage>
</organism>
<gene>
    <name evidence="3" type="ORF">M011DRAFT_477402</name>
</gene>
<evidence type="ECO:0000313" key="3">
    <source>
        <dbReference type="EMBL" id="KAF2747329.1"/>
    </source>
</evidence>
<proteinExistence type="predicted"/>
<feature type="compositionally biased region" description="Basic and acidic residues" evidence="2">
    <location>
        <begin position="1"/>
        <end position="32"/>
    </location>
</feature>
<feature type="region of interest" description="Disordered" evidence="2">
    <location>
        <begin position="1"/>
        <end position="316"/>
    </location>
</feature>
<feature type="compositionally biased region" description="Polar residues" evidence="2">
    <location>
        <begin position="33"/>
        <end position="44"/>
    </location>
</feature>
<feature type="coiled-coil region" evidence="1">
    <location>
        <begin position="318"/>
        <end position="450"/>
    </location>
</feature>
<protein>
    <submittedName>
        <fullName evidence="3">Uncharacterized protein</fullName>
    </submittedName>
</protein>
<feature type="region of interest" description="Disordered" evidence="2">
    <location>
        <begin position="635"/>
        <end position="657"/>
    </location>
</feature>
<feature type="region of interest" description="Disordered" evidence="2">
    <location>
        <begin position="783"/>
        <end position="822"/>
    </location>
</feature>
<evidence type="ECO:0000313" key="4">
    <source>
        <dbReference type="Proteomes" id="UP000799440"/>
    </source>
</evidence>
<name>A0A6A6VC84_9PLEO</name>
<dbReference type="Proteomes" id="UP000799440">
    <property type="component" value="Unassembled WGS sequence"/>
</dbReference>
<evidence type="ECO:0000256" key="1">
    <source>
        <dbReference type="SAM" id="Coils"/>
    </source>
</evidence>